<keyword evidence="1" id="KW-1133">Transmembrane helix</keyword>
<proteinExistence type="predicted"/>
<gene>
    <name evidence="3" type="ORF">CCAM_LOCUS43311</name>
</gene>
<keyword evidence="1" id="KW-0472">Membrane</keyword>
<dbReference type="AlphaFoldDB" id="A0A484NJM7"/>
<keyword evidence="4" id="KW-1185">Reference proteome</keyword>
<evidence type="ECO:0000313" key="3">
    <source>
        <dbReference type="EMBL" id="VFR01536.1"/>
    </source>
</evidence>
<feature type="transmembrane region" description="Helical" evidence="1">
    <location>
        <begin position="66"/>
        <end position="87"/>
    </location>
</feature>
<evidence type="ECO:0000256" key="2">
    <source>
        <dbReference type="SAM" id="SignalP"/>
    </source>
</evidence>
<accession>A0A484NJM7</accession>
<keyword evidence="2" id="KW-0732">Signal</keyword>
<feature type="transmembrane region" description="Helical" evidence="1">
    <location>
        <begin position="93"/>
        <end position="114"/>
    </location>
</feature>
<feature type="chain" id="PRO_5019802637" description="Ammonium transporter AmtB-like domain-containing protein" evidence="2">
    <location>
        <begin position="20"/>
        <end position="129"/>
    </location>
</feature>
<feature type="transmembrane region" description="Helical" evidence="1">
    <location>
        <begin position="29"/>
        <end position="54"/>
    </location>
</feature>
<name>A0A484NJM7_9ASTE</name>
<dbReference type="EMBL" id="OOIL02006765">
    <property type="protein sequence ID" value="VFR01536.1"/>
    <property type="molecule type" value="Genomic_DNA"/>
</dbReference>
<feature type="signal peptide" evidence="2">
    <location>
        <begin position="1"/>
        <end position="19"/>
    </location>
</feature>
<organism evidence="3 4">
    <name type="scientific">Cuscuta campestris</name>
    <dbReference type="NCBI Taxonomy" id="132261"/>
    <lineage>
        <taxon>Eukaryota</taxon>
        <taxon>Viridiplantae</taxon>
        <taxon>Streptophyta</taxon>
        <taxon>Embryophyta</taxon>
        <taxon>Tracheophyta</taxon>
        <taxon>Spermatophyta</taxon>
        <taxon>Magnoliopsida</taxon>
        <taxon>eudicotyledons</taxon>
        <taxon>Gunneridae</taxon>
        <taxon>Pentapetalae</taxon>
        <taxon>asterids</taxon>
        <taxon>lamiids</taxon>
        <taxon>Solanales</taxon>
        <taxon>Convolvulaceae</taxon>
        <taxon>Cuscuteae</taxon>
        <taxon>Cuscuta</taxon>
        <taxon>Cuscuta subgen. Grammica</taxon>
        <taxon>Cuscuta sect. Cleistogrammica</taxon>
    </lineage>
</organism>
<keyword evidence="1" id="KW-0812">Transmembrane</keyword>
<evidence type="ECO:0000256" key="1">
    <source>
        <dbReference type="SAM" id="Phobius"/>
    </source>
</evidence>
<sequence length="129" mass="13325">MILALDLIALGFAAGGVSSSKQGSHHSLLSALTIGAVVAAQVCVTIYACSAGFTKDDNGVCTCCNIDGAMFIMTWVFGVIVGAYLVLVVNKTALIMGGLIVCAIHWVLVCLYTYHAPNPSSTSCRGTHA</sequence>
<evidence type="ECO:0000313" key="4">
    <source>
        <dbReference type="Proteomes" id="UP000595140"/>
    </source>
</evidence>
<protein>
    <recommendedName>
        <fullName evidence="5">Ammonium transporter AmtB-like domain-containing protein</fullName>
    </recommendedName>
</protein>
<reference evidence="3 4" key="1">
    <citation type="submission" date="2018-04" db="EMBL/GenBank/DDBJ databases">
        <authorList>
            <person name="Vogel A."/>
        </authorList>
    </citation>
    <scope>NUCLEOTIDE SEQUENCE [LARGE SCALE GENOMIC DNA]</scope>
</reference>
<evidence type="ECO:0008006" key="5">
    <source>
        <dbReference type="Google" id="ProtNLM"/>
    </source>
</evidence>
<dbReference type="Proteomes" id="UP000595140">
    <property type="component" value="Unassembled WGS sequence"/>
</dbReference>